<dbReference type="PANTHER" id="PTHR43434:SF20">
    <property type="entry name" value="5'-NUCLEOTIDASE"/>
    <property type="match status" value="1"/>
</dbReference>
<dbReference type="GO" id="GO:0004713">
    <property type="term" value="F:protein tyrosine kinase activity"/>
    <property type="evidence" value="ECO:0007669"/>
    <property type="project" value="TreeGrafter"/>
</dbReference>
<keyword evidence="1" id="KW-0378">Hydrolase</keyword>
<dbReference type="InterPro" id="IPR036412">
    <property type="entry name" value="HAD-like_sf"/>
</dbReference>
<dbReference type="SUPFAM" id="SSF56784">
    <property type="entry name" value="HAD-like"/>
    <property type="match status" value="1"/>
</dbReference>
<reference evidence="1" key="1">
    <citation type="submission" date="2023-03" db="EMBL/GenBank/DDBJ databases">
        <title>Selenobaculum gbiensis gen. nov. sp. nov., a new bacterium isolated from the gut microbiota of IBD patient.</title>
        <authorList>
            <person name="Yeo S."/>
            <person name="Park H."/>
            <person name="Huh C.S."/>
        </authorList>
    </citation>
    <scope>NUCLEOTIDE SEQUENCE</scope>
    <source>
        <strain evidence="1">ICN-92133</strain>
    </source>
</reference>
<proteinExistence type="predicted"/>
<sequence>MYNIILFDLDGTLIDSELGIVRCLQYSLKKMGIVESDTEKLRRCIGPSLLETYCNLYGMNMEDGWKAIHFYRERFDKIGILENTLYEGVDKLIKNLSQAGKIVLLATAKPTVQAKIILERYELTKFFHTISGSNLDGTRINKAEVIAFDLQQLPHVNLKEVVMVGDREHDIIGAKANGIDSIGVTYGFGGEAELKAANADYLIHSVKELEKLLLLH</sequence>
<dbReference type="KEGG" id="sgbi:P3F81_08505"/>
<dbReference type="EMBL" id="CP120678">
    <property type="protein sequence ID" value="WIW69956.1"/>
    <property type="molecule type" value="Genomic_DNA"/>
</dbReference>
<protein>
    <submittedName>
        <fullName evidence="1">HAD hydrolase-like protein</fullName>
    </submittedName>
</protein>
<dbReference type="InterPro" id="IPR041492">
    <property type="entry name" value="HAD_2"/>
</dbReference>
<dbReference type="GO" id="GO:0016787">
    <property type="term" value="F:hydrolase activity"/>
    <property type="evidence" value="ECO:0007669"/>
    <property type="project" value="UniProtKB-KW"/>
</dbReference>
<dbReference type="Gene3D" id="3.40.50.1000">
    <property type="entry name" value="HAD superfamily/HAD-like"/>
    <property type="match status" value="1"/>
</dbReference>
<evidence type="ECO:0000313" key="1">
    <source>
        <dbReference type="EMBL" id="WIW69956.1"/>
    </source>
</evidence>
<dbReference type="InterPro" id="IPR023198">
    <property type="entry name" value="PGP-like_dom2"/>
</dbReference>
<keyword evidence="2" id="KW-1185">Reference proteome</keyword>
<dbReference type="Proteomes" id="UP001243623">
    <property type="component" value="Chromosome"/>
</dbReference>
<gene>
    <name evidence="1" type="ORF">P3F81_08505</name>
</gene>
<dbReference type="GO" id="GO:0005829">
    <property type="term" value="C:cytosol"/>
    <property type="evidence" value="ECO:0007669"/>
    <property type="project" value="TreeGrafter"/>
</dbReference>
<evidence type="ECO:0000313" key="2">
    <source>
        <dbReference type="Proteomes" id="UP001243623"/>
    </source>
</evidence>
<dbReference type="PANTHER" id="PTHR43434">
    <property type="entry name" value="PHOSPHOGLYCOLATE PHOSPHATASE"/>
    <property type="match status" value="1"/>
</dbReference>
<name>A0A9Y2AHA3_9FIRM</name>
<dbReference type="InterPro" id="IPR023214">
    <property type="entry name" value="HAD_sf"/>
</dbReference>
<dbReference type="RefSeq" id="WP_147669730.1">
    <property type="nucleotide sequence ID" value="NZ_CP120678.1"/>
</dbReference>
<dbReference type="Gene3D" id="1.10.150.240">
    <property type="entry name" value="Putative phosphatase, domain 2"/>
    <property type="match status" value="1"/>
</dbReference>
<dbReference type="AlphaFoldDB" id="A0A9Y2AHA3"/>
<dbReference type="InterPro" id="IPR050155">
    <property type="entry name" value="HAD-like_hydrolase_sf"/>
</dbReference>
<organism evidence="1 2">
    <name type="scientific">Selenobaculum gibii</name>
    <dbReference type="NCBI Taxonomy" id="3054208"/>
    <lineage>
        <taxon>Bacteria</taxon>
        <taxon>Bacillati</taxon>
        <taxon>Bacillota</taxon>
        <taxon>Negativicutes</taxon>
        <taxon>Selenomonadales</taxon>
        <taxon>Selenomonadaceae</taxon>
        <taxon>Selenobaculum</taxon>
    </lineage>
</organism>
<accession>A0A9Y2AHA3</accession>
<dbReference type="Pfam" id="PF13419">
    <property type="entry name" value="HAD_2"/>
    <property type="match status" value="1"/>
</dbReference>